<dbReference type="EMBL" id="BART01006480">
    <property type="protein sequence ID" value="GAG64359.1"/>
    <property type="molecule type" value="Genomic_DNA"/>
</dbReference>
<dbReference type="CDD" id="cd07361">
    <property type="entry name" value="MEMO_like"/>
    <property type="match status" value="1"/>
</dbReference>
<evidence type="ECO:0000313" key="2">
    <source>
        <dbReference type="EMBL" id="GAG64359.1"/>
    </source>
</evidence>
<protein>
    <recommendedName>
        <fullName evidence="3">AmmeMemoRadiSam system protein B</fullName>
    </recommendedName>
</protein>
<dbReference type="NCBIfam" id="TIGR04336">
    <property type="entry name" value="AmmeMemoSam_B"/>
    <property type="match status" value="1"/>
</dbReference>
<reference evidence="2" key="1">
    <citation type="journal article" date="2014" name="Front. Microbiol.">
        <title>High frequency of phylogenetically diverse reductive dehalogenase-homologous genes in deep subseafloor sedimentary metagenomes.</title>
        <authorList>
            <person name="Kawai M."/>
            <person name="Futagami T."/>
            <person name="Toyoda A."/>
            <person name="Takaki Y."/>
            <person name="Nishi S."/>
            <person name="Hori S."/>
            <person name="Arai W."/>
            <person name="Tsubouchi T."/>
            <person name="Morono Y."/>
            <person name="Uchiyama I."/>
            <person name="Ito T."/>
            <person name="Fujiyama A."/>
            <person name="Inagaki F."/>
            <person name="Takami H."/>
        </authorList>
    </citation>
    <scope>NUCLEOTIDE SEQUENCE</scope>
    <source>
        <strain evidence="2">Expedition CK06-06</strain>
    </source>
</reference>
<proteinExistence type="inferred from homology"/>
<dbReference type="InterPro" id="IPR002737">
    <property type="entry name" value="MEMO1_fam"/>
</dbReference>
<accession>X0Z5I1</accession>
<dbReference type="AlphaFoldDB" id="X0Z5I1"/>
<organism evidence="2">
    <name type="scientific">marine sediment metagenome</name>
    <dbReference type="NCBI Taxonomy" id="412755"/>
    <lineage>
        <taxon>unclassified sequences</taxon>
        <taxon>metagenomes</taxon>
        <taxon>ecological metagenomes</taxon>
    </lineage>
</organism>
<evidence type="ECO:0008006" key="3">
    <source>
        <dbReference type="Google" id="ProtNLM"/>
    </source>
</evidence>
<dbReference type="PANTHER" id="PTHR11060:SF0">
    <property type="entry name" value="PROTEIN MEMO1"/>
    <property type="match status" value="1"/>
</dbReference>
<comment type="caution">
    <text evidence="2">The sequence shown here is derived from an EMBL/GenBank/DDBJ whole genome shotgun (WGS) entry which is preliminary data.</text>
</comment>
<name>X0Z5I1_9ZZZZ</name>
<dbReference type="PANTHER" id="PTHR11060">
    <property type="entry name" value="PROTEIN MEMO1"/>
    <property type="match status" value="1"/>
</dbReference>
<evidence type="ECO:0000256" key="1">
    <source>
        <dbReference type="ARBA" id="ARBA00006315"/>
    </source>
</evidence>
<comment type="similarity">
    <text evidence="1">Belongs to the MEMO1 family.</text>
</comment>
<sequence>MKKVALLLFFFVLIIVVIGLWATKGLPYKKREKVKNESGFIHQQKFYNEGLFQLGVEQVKTNGSNIENKIYGGVIPHDTFPSFMIADFFSSIVKQNPKTIVIFGPNHLEKGGFKVLTSIYPWETTFGFVEPDKELINNLLKLKNIGINRDVLTNEHSVAAIMSFIKYYLPETKVVPLVISGIITESDIDYLIQNISVYDLSDCIFIASVDFSHYLNKQQADVNDAKTVDIIYDFNYQKLLSLSNDYLDSPGSIVTVLKIMKEIDKTNIEILHHKNLQDLTTEDVNQTSSYYTLVFY</sequence>
<gene>
    <name evidence="2" type="ORF">S01H4_14789</name>
</gene>
<dbReference type="Pfam" id="PF01875">
    <property type="entry name" value="Memo"/>
    <property type="match status" value="1"/>
</dbReference>
<dbReference type="Gene3D" id="3.40.830.10">
    <property type="entry name" value="LigB-like"/>
    <property type="match status" value="1"/>
</dbReference>